<dbReference type="SUPFAM" id="SSF89919">
    <property type="entry name" value="Ribosome-binding factor A, RbfA"/>
    <property type="match status" value="1"/>
</dbReference>
<dbReference type="InterPro" id="IPR015946">
    <property type="entry name" value="KH_dom-like_a/b"/>
</dbReference>
<evidence type="ECO:0000313" key="2">
    <source>
        <dbReference type="EMBL" id="KAG0580755.1"/>
    </source>
</evidence>
<dbReference type="InterPro" id="IPR000238">
    <property type="entry name" value="RbfA"/>
</dbReference>
<evidence type="ECO:0000256" key="1">
    <source>
        <dbReference type="SAM" id="MobiDB-lite"/>
    </source>
</evidence>
<keyword evidence="3" id="KW-1185">Reference proteome</keyword>
<feature type="compositionally biased region" description="Basic residues" evidence="1">
    <location>
        <begin position="220"/>
        <end position="229"/>
    </location>
</feature>
<proteinExistence type="inferred from homology"/>
<feature type="compositionally biased region" description="Acidic residues" evidence="1">
    <location>
        <begin position="199"/>
        <end position="213"/>
    </location>
</feature>
<dbReference type="Gene3D" id="3.30.300.20">
    <property type="match status" value="1"/>
</dbReference>
<dbReference type="GO" id="GO:0043024">
    <property type="term" value="F:ribosomal small subunit binding"/>
    <property type="evidence" value="ECO:0007669"/>
    <property type="project" value="TreeGrafter"/>
</dbReference>
<dbReference type="Proteomes" id="UP000822688">
    <property type="component" value="Chromosome 4"/>
</dbReference>
<dbReference type="PROSITE" id="PS01319">
    <property type="entry name" value="RBFA"/>
    <property type="match status" value="1"/>
</dbReference>
<comment type="caution">
    <text evidence="2">The sequence shown here is derived from an EMBL/GenBank/DDBJ whole genome shotgun (WGS) entry which is preliminary data.</text>
</comment>
<dbReference type="AlphaFoldDB" id="A0A8T0ICP2"/>
<dbReference type="Pfam" id="PF02033">
    <property type="entry name" value="RBFA"/>
    <property type="match status" value="1"/>
</dbReference>
<name>A0A8T0ICP2_CERPU</name>
<dbReference type="HAMAP" id="MF_00003">
    <property type="entry name" value="RbfA"/>
    <property type="match status" value="1"/>
</dbReference>
<gene>
    <name evidence="2" type="ORF">KC19_4G196900</name>
</gene>
<dbReference type="InterPro" id="IPR023799">
    <property type="entry name" value="RbfA_dom_sf"/>
</dbReference>
<reference evidence="2" key="1">
    <citation type="submission" date="2020-06" db="EMBL/GenBank/DDBJ databases">
        <title>WGS assembly of Ceratodon purpureus strain R40.</title>
        <authorList>
            <person name="Carey S.B."/>
            <person name="Jenkins J."/>
            <person name="Shu S."/>
            <person name="Lovell J.T."/>
            <person name="Sreedasyam A."/>
            <person name="Maumus F."/>
            <person name="Tiley G.P."/>
            <person name="Fernandez-Pozo N."/>
            <person name="Barry K."/>
            <person name="Chen C."/>
            <person name="Wang M."/>
            <person name="Lipzen A."/>
            <person name="Daum C."/>
            <person name="Saski C.A."/>
            <person name="Payton A.C."/>
            <person name="Mcbreen J.C."/>
            <person name="Conrad R.E."/>
            <person name="Kollar L.M."/>
            <person name="Olsson S."/>
            <person name="Huttunen S."/>
            <person name="Landis J.B."/>
            <person name="Wickett N.J."/>
            <person name="Johnson M.G."/>
            <person name="Rensing S.A."/>
            <person name="Grimwood J."/>
            <person name="Schmutz J."/>
            <person name="Mcdaniel S.F."/>
        </authorList>
    </citation>
    <scope>NUCLEOTIDE SEQUENCE</scope>
    <source>
        <strain evidence="2">R40</strain>
    </source>
</reference>
<dbReference type="PANTHER" id="PTHR33515:SF1">
    <property type="entry name" value="RIBOSOME-BINDING FACTOR A, CHLOROPLASTIC-RELATED"/>
    <property type="match status" value="1"/>
</dbReference>
<accession>A0A8T0ICP2</accession>
<sequence>MSKLASLHLGGNCVAAQSWKFQICRDGVALRPCVWDRWNSPHTKSFDKQIVCMAHPRRVKMVQQQIHRELADMLLHDTVLQQAIAPESSLGADMYLSSVATISDVEISKDLQVAKVFVSIYGDEREQEIALEGLKSKSKYVRMGLGKRMSLRMTPEVRFVKDESLERGSRVLDLLDRVKQDRERKESGDTSPSQLITPIDDDDDFDLDFEEKDETPIAQKPKKKSKTKAPPKAAAKKVAADDNDFDWDDEEFRDLDFNDDENIIFIK</sequence>
<dbReference type="PANTHER" id="PTHR33515">
    <property type="entry name" value="RIBOSOME-BINDING FACTOR A, CHLOROPLASTIC-RELATED"/>
    <property type="match status" value="1"/>
</dbReference>
<organism evidence="2 3">
    <name type="scientific">Ceratodon purpureus</name>
    <name type="common">Fire moss</name>
    <name type="synonym">Dicranum purpureum</name>
    <dbReference type="NCBI Taxonomy" id="3225"/>
    <lineage>
        <taxon>Eukaryota</taxon>
        <taxon>Viridiplantae</taxon>
        <taxon>Streptophyta</taxon>
        <taxon>Embryophyta</taxon>
        <taxon>Bryophyta</taxon>
        <taxon>Bryophytina</taxon>
        <taxon>Bryopsida</taxon>
        <taxon>Dicranidae</taxon>
        <taxon>Pseudoditrichales</taxon>
        <taxon>Ditrichaceae</taxon>
        <taxon>Ceratodon</taxon>
    </lineage>
</organism>
<evidence type="ECO:0000313" key="3">
    <source>
        <dbReference type="Proteomes" id="UP000822688"/>
    </source>
</evidence>
<dbReference type="EMBL" id="CM026424">
    <property type="protein sequence ID" value="KAG0580755.1"/>
    <property type="molecule type" value="Genomic_DNA"/>
</dbReference>
<dbReference type="NCBIfam" id="TIGR00082">
    <property type="entry name" value="rbfA"/>
    <property type="match status" value="1"/>
</dbReference>
<dbReference type="InterPro" id="IPR020053">
    <property type="entry name" value="Ribosome-bd_factorA_CS"/>
</dbReference>
<feature type="region of interest" description="Disordered" evidence="1">
    <location>
        <begin position="180"/>
        <end position="241"/>
    </location>
</feature>
<dbReference type="GO" id="GO:0006364">
    <property type="term" value="P:rRNA processing"/>
    <property type="evidence" value="ECO:0007669"/>
    <property type="project" value="InterPro"/>
</dbReference>
<protein>
    <recommendedName>
        <fullName evidence="4">Ribosome-binding factor A</fullName>
    </recommendedName>
</protein>
<evidence type="ECO:0008006" key="4">
    <source>
        <dbReference type="Google" id="ProtNLM"/>
    </source>
</evidence>